<evidence type="ECO:0000313" key="2">
    <source>
        <dbReference type="Proteomes" id="UP000033123"/>
    </source>
</evidence>
<dbReference type="PATRIC" id="fig|1434118.4.peg.3420"/>
<sequence>MVKNLNSLIRIKAETRKDPRVCFLLPSYFSFPDYFRSYCQNSSLTFFSMVDLYKYDFCRQFSLLIMTNM</sequence>
<reference evidence="1 2" key="1">
    <citation type="submission" date="2014-07" db="EMBL/GenBank/DDBJ databases">
        <title>Methanogenic archaea and the global carbon cycle.</title>
        <authorList>
            <person name="Henriksen J.R."/>
            <person name="Luke J."/>
            <person name="Reinhart S."/>
            <person name="Benedict M.N."/>
            <person name="Youngblut N.D."/>
            <person name="Metcalf M.E."/>
            <person name="Whitaker R.J."/>
            <person name="Metcalf W.W."/>
        </authorList>
    </citation>
    <scope>NUCLEOTIDE SEQUENCE [LARGE SCALE GENOMIC DNA]</scope>
    <source>
        <strain evidence="1 2">C2J</strain>
    </source>
</reference>
<gene>
    <name evidence="1" type="ORF">MSSAC_2634</name>
</gene>
<proteinExistence type="predicted"/>
<dbReference type="HOGENOM" id="CLU_2766139_0_0_2"/>
<organism evidence="1 2">
    <name type="scientific">Methanosarcina siciliae C2J</name>
    <dbReference type="NCBI Taxonomy" id="1434118"/>
    <lineage>
        <taxon>Archaea</taxon>
        <taxon>Methanobacteriati</taxon>
        <taxon>Methanobacteriota</taxon>
        <taxon>Stenosarchaea group</taxon>
        <taxon>Methanomicrobia</taxon>
        <taxon>Methanosarcinales</taxon>
        <taxon>Methanosarcinaceae</taxon>
        <taxon>Methanosarcina</taxon>
    </lineage>
</organism>
<name>A0A0E3PPQ6_9EURY</name>
<evidence type="ECO:0000313" key="1">
    <source>
        <dbReference type="EMBL" id="AKB37224.1"/>
    </source>
</evidence>
<accession>A0A0E3PPQ6</accession>
<dbReference type="AlphaFoldDB" id="A0A0E3PPQ6"/>
<dbReference type="Proteomes" id="UP000033123">
    <property type="component" value="Chromosome"/>
</dbReference>
<dbReference type="EMBL" id="CP009508">
    <property type="protein sequence ID" value="AKB37224.1"/>
    <property type="molecule type" value="Genomic_DNA"/>
</dbReference>
<dbReference type="KEGG" id="msj:MSSAC_2634"/>
<protein>
    <submittedName>
        <fullName evidence="1">Uncharacterized protein</fullName>
    </submittedName>
</protein>